<sequence length="195" mass="21581">MVSQCVHFHLTATISFSHWIVPFFGPFKKYINTACDAWNTNHPGKTMNIYSISGIVKTALAQACTPINIKAGFRKTGIYPLNVNIFNEQDFTPSYATDRPNLEPESTVENEVGPTIIPEDDRPEAGCSKDLVSTFSVLSPVDTGASMISAEDGGPLILEDIRPLKKAESRKKIGKNRRWKKGTTTILTDSPNQRH</sequence>
<feature type="compositionally biased region" description="Polar residues" evidence="1">
    <location>
        <begin position="182"/>
        <end position="195"/>
    </location>
</feature>
<feature type="compositionally biased region" description="Basic residues" evidence="1">
    <location>
        <begin position="172"/>
        <end position="181"/>
    </location>
</feature>
<evidence type="ECO:0000313" key="3">
    <source>
        <dbReference type="Proteomes" id="UP000499080"/>
    </source>
</evidence>
<dbReference type="EMBL" id="BGPR01009998">
    <property type="protein sequence ID" value="GBN43657.1"/>
    <property type="molecule type" value="Genomic_DNA"/>
</dbReference>
<accession>A0A4Y2P026</accession>
<dbReference type="OrthoDB" id="4327074at2759"/>
<proteinExistence type="predicted"/>
<feature type="region of interest" description="Disordered" evidence="1">
    <location>
        <begin position="98"/>
        <end position="123"/>
    </location>
</feature>
<dbReference type="AlphaFoldDB" id="A0A4Y2P026"/>
<reference evidence="2 3" key="1">
    <citation type="journal article" date="2019" name="Sci. Rep.">
        <title>Orb-weaving spider Araneus ventricosus genome elucidates the spidroin gene catalogue.</title>
        <authorList>
            <person name="Kono N."/>
            <person name="Nakamura H."/>
            <person name="Ohtoshi R."/>
            <person name="Moran D.A.P."/>
            <person name="Shinohara A."/>
            <person name="Yoshida Y."/>
            <person name="Fujiwara M."/>
            <person name="Mori M."/>
            <person name="Tomita M."/>
            <person name="Arakawa K."/>
        </authorList>
    </citation>
    <scope>NUCLEOTIDE SEQUENCE [LARGE SCALE GENOMIC DNA]</scope>
</reference>
<organism evidence="2 3">
    <name type="scientific">Araneus ventricosus</name>
    <name type="common">Orbweaver spider</name>
    <name type="synonym">Epeira ventricosa</name>
    <dbReference type="NCBI Taxonomy" id="182803"/>
    <lineage>
        <taxon>Eukaryota</taxon>
        <taxon>Metazoa</taxon>
        <taxon>Ecdysozoa</taxon>
        <taxon>Arthropoda</taxon>
        <taxon>Chelicerata</taxon>
        <taxon>Arachnida</taxon>
        <taxon>Araneae</taxon>
        <taxon>Araneomorphae</taxon>
        <taxon>Entelegynae</taxon>
        <taxon>Araneoidea</taxon>
        <taxon>Araneidae</taxon>
        <taxon>Araneus</taxon>
    </lineage>
</organism>
<dbReference type="Proteomes" id="UP000499080">
    <property type="component" value="Unassembled WGS sequence"/>
</dbReference>
<comment type="caution">
    <text evidence="2">The sequence shown here is derived from an EMBL/GenBank/DDBJ whole genome shotgun (WGS) entry which is preliminary data.</text>
</comment>
<keyword evidence="3" id="KW-1185">Reference proteome</keyword>
<protein>
    <submittedName>
        <fullName evidence="2">Uncharacterized protein</fullName>
    </submittedName>
</protein>
<gene>
    <name evidence="2" type="ORF">AVEN_262635_1</name>
</gene>
<name>A0A4Y2P026_ARAVE</name>
<evidence type="ECO:0000256" key="1">
    <source>
        <dbReference type="SAM" id="MobiDB-lite"/>
    </source>
</evidence>
<evidence type="ECO:0000313" key="2">
    <source>
        <dbReference type="EMBL" id="GBN43657.1"/>
    </source>
</evidence>
<feature type="region of interest" description="Disordered" evidence="1">
    <location>
        <begin position="167"/>
        <end position="195"/>
    </location>
</feature>